<dbReference type="RefSeq" id="WP_178378670.1">
    <property type="nucleotide sequence ID" value="NZ_FQZK01000027.1"/>
</dbReference>
<dbReference type="EMBL" id="FQZK01000027">
    <property type="protein sequence ID" value="SHK66386.1"/>
    <property type="molecule type" value="Genomic_DNA"/>
</dbReference>
<accession>A0A1M6UB26</accession>
<dbReference type="InterPro" id="IPR008948">
    <property type="entry name" value="L-Aspartase-like"/>
</dbReference>
<reference evidence="3 4" key="1">
    <citation type="submission" date="2016-11" db="EMBL/GenBank/DDBJ databases">
        <authorList>
            <person name="Jaros S."/>
            <person name="Januszkiewicz K."/>
            <person name="Wedrychowicz H."/>
        </authorList>
    </citation>
    <scope>NUCLEOTIDE SEQUENCE [LARGE SCALE GENOMIC DNA]</scope>
    <source>
        <strain evidence="3 4">CGMCC 4.5723</strain>
    </source>
</reference>
<dbReference type="Gene3D" id="1.20.200.10">
    <property type="entry name" value="Fumarase/aspartase (Central domain)"/>
    <property type="match status" value="1"/>
</dbReference>
<organism evidence="3 4">
    <name type="scientific">Nocardiopsis flavescens</name>
    <dbReference type="NCBI Taxonomy" id="758803"/>
    <lineage>
        <taxon>Bacteria</taxon>
        <taxon>Bacillati</taxon>
        <taxon>Actinomycetota</taxon>
        <taxon>Actinomycetes</taxon>
        <taxon>Streptosporangiales</taxon>
        <taxon>Nocardiopsidaceae</taxon>
        <taxon>Nocardiopsis</taxon>
    </lineage>
</organism>
<feature type="region of interest" description="Disordered" evidence="2">
    <location>
        <begin position="487"/>
        <end position="539"/>
    </location>
</feature>
<evidence type="ECO:0000313" key="3">
    <source>
        <dbReference type="EMBL" id="SHK66386.1"/>
    </source>
</evidence>
<dbReference type="STRING" id="758803.SAMN05421803_12713"/>
<dbReference type="AlphaFoldDB" id="A0A1M6UB26"/>
<dbReference type="SUPFAM" id="SSF48557">
    <property type="entry name" value="L-aspartase-like"/>
    <property type="match status" value="1"/>
</dbReference>
<gene>
    <name evidence="3" type="ORF">SAMN05421803_12713</name>
</gene>
<proteinExistence type="predicted"/>
<evidence type="ECO:0000313" key="4">
    <source>
        <dbReference type="Proteomes" id="UP000184452"/>
    </source>
</evidence>
<evidence type="ECO:0000256" key="1">
    <source>
        <dbReference type="ARBA" id="ARBA00023239"/>
    </source>
</evidence>
<protein>
    <submittedName>
        <fullName evidence="3">Histidine ammonia-lyase</fullName>
    </submittedName>
</protein>
<sequence length="539" mass="53879">MLSLDGSPLDCGRVAAAARSAEPVALTRAALRRIAAAHRGAGEAAARGPVYGRSTGVGANRTVRVDTAGDGGGHGRRLLRSHAAAAGRPLPEPVVRAMLIVRVNQIAAGGSGVSPDTARALLRMLRTGALPTVREHGTVGTGDLAALAGTALTLLGERPAAAPWTPPRHFPDTDALPLISSNALTLARTALAVAELEPLVRAAAVTTAMSAAAVGANTEAFSPEAARACASPGAVTVARRLRDLLGPGLPAAARVQDPFGFRTAPQVQGVLVDALAEMSGLVGALTAAAQENPLVVGAGTGHTRVVHHGGFHMAALTLRSDALRLALAQTAPALLGRLRALSDPAVSGLPAFLATGPAGSSGTMILEYTAGSAYGALRAAAAPASLETVVLSRGTEEDASFAPLAVHQLETAIAALRPLLACELLVAARALVLRAPAVPPLALHRATRALEAQGAAPRDTADRDLQGDLEAAERALDRLADLLPSEDARAAGPGEPGDAGETGNAGEFAPPGPRAVPGAGTGEAPAPVSDRAAGSAVGC</sequence>
<dbReference type="GO" id="GO:0016841">
    <property type="term" value="F:ammonia-lyase activity"/>
    <property type="evidence" value="ECO:0007669"/>
    <property type="project" value="UniProtKB-ARBA"/>
</dbReference>
<dbReference type="InterPro" id="IPR001106">
    <property type="entry name" value="Aromatic_Lyase"/>
</dbReference>
<keyword evidence="1 3" id="KW-0456">Lyase</keyword>
<name>A0A1M6UB26_9ACTN</name>
<dbReference type="Proteomes" id="UP000184452">
    <property type="component" value="Unassembled WGS sequence"/>
</dbReference>
<dbReference type="PANTHER" id="PTHR10362">
    <property type="entry name" value="HISTIDINE AMMONIA-LYASE"/>
    <property type="match status" value="1"/>
</dbReference>
<keyword evidence="4" id="KW-1185">Reference proteome</keyword>
<evidence type="ECO:0000256" key="2">
    <source>
        <dbReference type="SAM" id="MobiDB-lite"/>
    </source>
</evidence>
<dbReference type="Pfam" id="PF00221">
    <property type="entry name" value="Lyase_aromatic"/>
    <property type="match status" value="1"/>
</dbReference>